<dbReference type="Pfam" id="PF18421">
    <property type="entry name" value="Peptidase_M23_N"/>
    <property type="match status" value="1"/>
</dbReference>
<dbReference type="InterPro" id="IPR050570">
    <property type="entry name" value="Cell_wall_metabolism_enzyme"/>
</dbReference>
<dbReference type="Gene3D" id="2.70.70.10">
    <property type="entry name" value="Glucose Permease (Domain IIA)"/>
    <property type="match status" value="1"/>
</dbReference>
<dbReference type="HOGENOM" id="CLU_029425_5_4_6"/>
<dbReference type="SUPFAM" id="SSF51261">
    <property type="entry name" value="Duplicated hybrid motif"/>
    <property type="match status" value="1"/>
</dbReference>
<dbReference type="Proteomes" id="UP000005744">
    <property type="component" value="Unassembled WGS sequence"/>
</dbReference>
<dbReference type="Pfam" id="PF01551">
    <property type="entry name" value="Peptidase_M23"/>
    <property type="match status" value="1"/>
</dbReference>
<dbReference type="STRING" id="395493.BegalDRAFT_3404"/>
<evidence type="ECO:0000259" key="2">
    <source>
        <dbReference type="Pfam" id="PF18421"/>
    </source>
</evidence>
<dbReference type="EMBL" id="JH600070">
    <property type="protein sequence ID" value="EIJ44222.1"/>
    <property type="molecule type" value="Genomic_DNA"/>
</dbReference>
<dbReference type="GO" id="GO:0004222">
    <property type="term" value="F:metalloendopeptidase activity"/>
    <property type="evidence" value="ECO:0007669"/>
    <property type="project" value="TreeGrafter"/>
</dbReference>
<reference evidence="3 4" key="1">
    <citation type="submission" date="2011-11" db="EMBL/GenBank/DDBJ databases">
        <title>Improved High-Quality Draft sequence of Beggiatoa alba B18lD.</title>
        <authorList>
            <consortium name="US DOE Joint Genome Institute"/>
            <person name="Lucas S."/>
            <person name="Han J."/>
            <person name="Lapidus A."/>
            <person name="Cheng J.-F."/>
            <person name="Goodwin L."/>
            <person name="Pitluck S."/>
            <person name="Peters L."/>
            <person name="Mikhailova N."/>
            <person name="Held B."/>
            <person name="Detter J.C."/>
            <person name="Han C."/>
            <person name="Tapia R."/>
            <person name="Land M."/>
            <person name="Hauser L."/>
            <person name="Kyrpides N."/>
            <person name="Ivanova N."/>
            <person name="Pagani I."/>
            <person name="Samuel K."/>
            <person name="Teske A."/>
            <person name="Mueller J."/>
            <person name="Woyke T."/>
        </authorList>
    </citation>
    <scope>NUCLEOTIDE SEQUENCE [LARGE SCALE GENOMIC DNA]</scope>
    <source>
        <strain evidence="3 4">B18LD</strain>
    </source>
</reference>
<dbReference type="CDD" id="cd12797">
    <property type="entry name" value="M23_peptidase"/>
    <property type="match status" value="1"/>
</dbReference>
<dbReference type="AlphaFoldDB" id="I3CKS9"/>
<accession>I3CKS9</accession>
<dbReference type="PANTHER" id="PTHR21666">
    <property type="entry name" value="PEPTIDASE-RELATED"/>
    <property type="match status" value="1"/>
</dbReference>
<dbReference type="InterPro" id="IPR040487">
    <property type="entry name" value="Peptidase_M23_N"/>
</dbReference>
<keyword evidence="4" id="KW-1185">Reference proteome</keyword>
<protein>
    <submittedName>
        <fullName evidence="3">Metalloendopeptidase-like membrane protein</fullName>
    </submittedName>
</protein>
<dbReference type="InterPro" id="IPR011055">
    <property type="entry name" value="Dup_hybrid_motif"/>
</dbReference>
<gene>
    <name evidence="3" type="ORF">BegalDRAFT_3404</name>
</gene>
<proteinExistence type="predicted"/>
<dbReference type="RefSeq" id="WP_002692093.1">
    <property type="nucleotide sequence ID" value="NZ_JH600070.1"/>
</dbReference>
<evidence type="ECO:0000259" key="1">
    <source>
        <dbReference type="Pfam" id="PF01551"/>
    </source>
</evidence>
<evidence type="ECO:0000313" key="3">
    <source>
        <dbReference type="EMBL" id="EIJ44222.1"/>
    </source>
</evidence>
<name>I3CKS9_9GAMM</name>
<feature type="domain" description="Peptidase family M23 N-terminal" evidence="2">
    <location>
        <begin position="40"/>
        <end position="112"/>
    </location>
</feature>
<sequence length="289" mass="32042">MRYRAIGWMLFSILWLGLSLNVAQANELATVLNKIRTTPAVAGGIAWIVLNSNNPTLPPDMRYNGKRVALWFDVQTQRWVALVGIPLSTAVGTQTLIDAQTNTRYPFQIVDKKYAEQRLTLKNKRQVDPEPDDLRRIEQENKLVQIALNPAWRAVSLLPLPLIKPVAGRFSSPFGLRRFFNNQPRKPHSGLDISAGQGAIIQSPADGIVVLTGDFFFNGNSVFIDHGYGIVTMYCHLSEIDVQENQAVSVGQPIGKVGMTGRATGPHLHWGVSFNGTMIDPMLVINETE</sequence>
<feature type="domain" description="M23ase beta-sheet core" evidence="1">
    <location>
        <begin position="187"/>
        <end position="281"/>
    </location>
</feature>
<dbReference type="Gene3D" id="2.60.40.1590">
    <property type="entry name" value="Peptidoglycan hydrolase domains"/>
    <property type="match status" value="1"/>
</dbReference>
<dbReference type="PANTHER" id="PTHR21666:SF285">
    <property type="entry name" value="M23 FAMILY METALLOPEPTIDASE"/>
    <property type="match status" value="1"/>
</dbReference>
<dbReference type="eggNOG" id="COG0739">
    <property type="taxonomic scope" value="Bacteria"/>
</dbReference>
<dbReference type="InterPro" id="IPR016047">
    <property type="entry name" value="M23ase_b-sheet_dom"/>
</dbReference>
<evidence type="ECO:0000313" key="4">
    <source>
        <dbReference type="Proteomes" id="UP000005744"/>
    </source>
</evidence>
<organism evidence="3 4">
    <name type="scientific">Beggiatoa alba B18LD</name>
    <dbReference type="NCBI Taxonomy" id="395493"/>
    <lineage>
        <taxon>Bacteria</taxon>
        <taxon>Pseudomonadati</taxon>
        <taxon>Pseudomonadota</taxon>
        <taxon>Gammaproteobacteria</taxon>
        <taxon>Thiotrichales</taxon>
        <taxon>Thiotrichaceae</taxon>
        <taxon>Beggiatoa</taxon>
    </lineage>
</organism>